<evidence type="ECO:0000256" key="11">
    <source>
        <dbReference type="ARBA" id="ARBA00022692"/>
    </source>
</evidence>
<evidence type="ECO:0000256" key="17">
    <source>
        <dbReference type="ARBA" id="ARBA00023264"/>
    </source>
</evidence>
<comment type="pathway">
    <text evidence="4">Lipid metabolism.</text>
</comment>
<evidence type="ECO:0000256" key="2">
    <source>
        <dbReference type="ARBA" id="ARBA00004651"/>
    </source>
</evidence>
<keyword evidence="13 19" id="KW-1133">Transmembrane helix</keyword>
<evidence type="ECO:0000256" key="19">
    <source>
        <dbReference type="SAM" id="Phobius"/>
    </source>
</evidence>
<evidence type="ECO:0000256" key="14">
    <source>
        <dbReference type="ARBA" id="ARBA00023098"/>
    </source>
</evidence>
<organism evidence="20 21">
    <name type="scientific">Roseibium aggregatum</name>
    <dbReference type="NCBI Taxonomy" id="187304"/>
    <lineage>
        <taxon>Bacteria</taxon>
        <taxon>Pseudomonadati</taxon>
        <taxon>Pseudomonadota</taxon>
        <taxon>Alphaproteobacteria</taxon>
        <taxon>Hyphomicrobiales</taxon>
        <taxon>Stappiaceae</taxon>
        <taxon>Roseibium</taxon>
    </lineage>
</organism>
<evidence type="ECO:0000256" key="4">
    <source>
        <dbReference type="ARBA" id="ARBA00005189"/>
    </source>
</evidence>
<keyword evidence="11 18" id="KW-0812">Transmembrane</keyword>
<dbReference type="PANTHER" id="PTHR46382:SF1">
    <property type="entry name" value="PHOSPHATIDATE CYTIDYLYLTRANSFERASE"/>
    <property type="match status" value="1"/>
</dbReference>
<dbReference type="EMBL" id="JAEKJZ010000001">
    <property type="protein sequence ID" value="MBN9670759.1"/>
    <property type="molecule type" value="Genomic_DNA"/>
</dbReference>
<dbReference type="GO" id="GO:0005886">
    <property type="term" value="C:plasma membrane"/>
    <property type="evidence" value="ECO:0007669"/>
    <property type="project" value="UniProtKB-SubCell"/>
</dbReference>
<dbReference type="Pfam" id="PF01148">
    <property type="entry name" value="CTP_transf_1"/>
    <property type="match status" value="1"/>
</dbReference>
<feature type="transmembrane region" description="Helical" evidence="19">
    <location>
        <begin position="252"/>
        <end position="270"/>
    </location>
</feature>
<keyword evidence="15 19" id="KW-0472">Membrane</keyword>
<name>A0A939EDK4_9HYPH</name>
<proteinExistence type="inferred from homology"/>
<dbReference type="PANTHER" id="PTHR46382">
    <property type="entry name" value="PHOSPHATIDATE CYTIDYLYLTRANSFERASE"/>
    <property type="match status" value="1"/>
</dbReference>
<feature type="transmembrane region" description="Helical" evidence="19">
    <location>
        <begin position="72"/>
        <end position="100"/>
    </location>
</feature>
<evidence type="ECO:0000313" key="21">
    <source>
        <dbReference type="Proteomes" id="UP000664096"/>
    </source>
</evidence>
<evidence type="ECO:0000256" key="13">
    <source>
        <dbReference type="ARBA" id="ARBA00022989"/>
    </source>
</evidence>
<dbReference type="AlphaFoldDB" id="A0A939EDK4"/>
<evidence type="ECO:0000256" key="3">
    <source>
        <dbReference type="ARBA" id="ARBA00005119"/>
    </source>
</evidence>
<feature type="transmembrane region" description="Helical" evidence="19">
    <location>
        <begin position="21"/>
        <end position="52"/>
    </location>
</feature>
<comment type="pathway">
    <text evidence="3 18">Phospholipid metabolism; CDP-diacylglycerol biosynthesis; CDP-diacylglycerol from sn-glycerol 3-phosphate: step 3/3.</text>
</comment>
<reference evidence="20" key="1">
    <citation type="submission" date="2020-12" db="EMBL/GenBank/DDBJ databases">
        <title>Oil enriched cultivation method for isolating marine PHA-producing bacteria.</title>
        <authorList>
            <person name="Zheng W."/>
            <person name="Yu S."/>
            <person name="Huang Y."/>
        </authorList>
    </citation>
    <scope>NUCLEOTIDE SEQUENCE</scope>
    <source>
        <strain evidence="20">SY-2-12</strain>
    </source>
</reference>
<dbReference type="Proteomes" id="UP000664096">
    <property type="component" value="Unassembled WGS sequence"/>
</dbReference>
<dbReference type="GO" id="GO:0016024">
    <property type="term" value="P:CDP-diacylglycerol biosynthetic process"/>
    <property type="evidence" value="ECO:0007669"/>
    <property type="project" value="TreeGrafter"/>
</dbReference>
<feature type="transmembrane region" description="Helical" evidence="19">
    <location>
        <begin position="136"/>
        <end position="156"/>
    </location>
</feature>
<evidence type="ECO:0000256" key="18">
    <source>
        <dbReference type="RuleBase" id="RU003938"/>
    </source>
</evidence>
<feature type="transmembrane region" description="Helical" evidence="19">
    <location>
        <begin position="176"/>
        <end position="196"/>
    </location>
</feature>
<keyword evidence="16" id="KW-0594">Phospholipid biosynthesis</keyword>
<keyword evidence="14" id="KW-0443">Lipid metabolism</keyword>
<dbReference type="GO" id="GO:0004605">
    <property type="term" value="F:phosphatidate cytidylyltransferase activity"/>
    <property type="evidence" value="ECO:0007669"/>
    <property type="project" value="UniProtKB-EC"/>
</dbReference>
<evidence type="ECO:0000256" key="12">
    <source>
        <dbReference type="ARBA" id="ARBA00022695"/>
    </source>
</evidence>
<gene>
    <name evidence="20" type="ORF">JF539_10455</name>
</gene>
<feature type="transmembrane region" description="Helical" evidence="19">
    <location>
        <begin position="112"/>
        <end position="130"/>
    </location>
</feature>
<keyword evidence="8" id="KW-1003">Cell membrane</keyword>
<keyword evidence="12 18" id="KW-0548">Nucleotidyltransferase</keyword>
<evidence type="ECO:0000256" key="16">
    <source>
        <dbReference type="ARBA" id="ARBA00023209"/>
    </source>
</evidence>
<evidence type="ECO:0000256" key="6">
    <source>
        <dbReference type="ARBA" id="ARBA00012487"/>
    </source>
</evidence>
<evidence type="ECO:0000256" key="5">
    <source>
        <dbReference type="ARBA" id="ARBA00010185"/>
    </source>
</evidence>
<keyword evidence="10 18" id="KW-0808">Transferase</keyword>
<dbReference type="InterPro" id="IPR000374">
    <property type="entry name" value="PC_trans"/>
</dbReference>
<sequence>MAVSDRPPGKNSDLGLRVASAAVLAPAVLGLTYLGGAAYSVLMFAAAALFLWEWFKITGIGVSSGAALTGFASLSALAVLVFFGFPLAGLAVLLAGVASAYALLRFQRSARWCLEGILYSGFALYSLLLVREGEHGLLFSFFLLIVVWATDIFAYFTGRALGGPKLWKRVSPKKTWSGAIGGLVIATLFGGGIAYFSGARNVAAWTALALALSVVSQGGDLLESAIKRRFDVKDSSQLIPGHGGIMDRIDGLVAAAIAAVVAGLAFGGTLDDPISGFGLS</sequence>
<comment type="catalytic activity">
    <reaction evidence="1 18">
        <text>a 1,2-diacyl-sn-glycero-3-phosphate + CTP + H(+) = a CDP-1,2-diacyl-sn-glycerol + diphosphate</text>
        <dbReference type="Rhea" id="RHEA:16229"/>
        <dbReference type="ChEBI" id="CHEBI:15378"/>
        <dbReference type="ChEBI" id="CHEBI:33019"/>
        <dbReference type="ChEBI" id="CHEBI:37563"/>
        <dbReference type="ChEBI" id="CHEBI:58332"/>
        <dbReference type="ChEBI" id="CHEBI:58608"/>
        <dbReference type="EC" id="2.7.7.41"/>
    </reaction>
</comment>
<evidence type="ECO:0000256" key="10">
    <source>
        <dbReference type="ARBA" id="ARBA00022679"/>
    </source>
</evidence>
<accession>A0A939EDK4</accession>
<evidence type="ECO:0000256" key="9">
    <source>
        <dbReference type="ARBA" id="ARBA00022516"/>
    </source>
</evidence>
<evidence type="ECO:0000256" key="8">
    <source>
        <dbReference type="ARBA" id="ARBA00022475"/>
    </source>
</evidence>
<comment type="caution">
    <text evidence="20">The sequence shown here is derived from an EMBL/GenBank/DDBJ whole genome shotgun (WGS) entry which is preliminary data.</text>
</comment>
<dbReference type="EC" id="2.7.7.41" evidence="6 18"/>
<keyword evidence="17" id="KW-1208">Phospholipid metabolism</keyword>
<keyword evidence="9" id="KW-0444">Lipid biosynthesis</keyword>
<evidence type="ECO:0000313" key="20">
    <source>
        <dbReference type="EMBL" id="MBN9670759.1"/>
    </source>
</evidence>
<comment type="subcellular location">
    <subcellularLocation>
        <location evidence="2">Cell membrane</location>
        <topology evidence="2">Multi-pass membrane protein</topology>
    </subcellularLocation>
</comment>
<comment type="similarity">
    <text evidence="5 18">Belongs to the CDS family.</text>
</comment>
<protein>
    <recommendedName>
        <fullName evidence="7 18">Phosphatidate cytidylyltransferase</fullName>
        <ecNumber evidence="6 18">2.7.7.41</ecNumber>
    </recommendedName>
</protein>
<dbReference type="PROSITE" id="PS01315">
    <property type="entry name" value="CDS"/>
    <property type="match status" value="1"/>
</dbReference>
<evidence type="ECO:0000256" key="1">
    <source>
        <dbReference type="ARBA" id="ARBA00001698"/>
    </source>
</evidence>
<evidence type="ECO:0000256" key="15">
    <source>
        <dbReference type="ARBA" id="ARBA00023136"/>
    </source>
</evidence>
<evidence type="ECO:0000256" key="7">
    <source>
        <dbReference type="ARBA" id="ARBA00019373"/>
    </source>
</evidence>